<evidence type="ECO:0000256" key="3">
    <source>
        <dbReference type="ARBA" id="ARBA00023163"/>
    </source>
</evidence>
<evidence type="ECO:0000256" key="4">
    <source>
        <dbReference type="PROSITE-ProRule" id="PRU00335"/>
    </source>
</evidence>
<evidence type="ECO:0000256" key="2">
    <source>
        <dbReference type="ARBA" id="ARBA00023125"/>
    </source>
</evidence>
<dbReference type="PROSITE" id="PS50977">
    <property type="entry name" value="HTH_TETR_2"/>
    <property type="match status" value="1"/>
</dbReference>
<evidence type="ECO:0000259" key="5">
    <source>
        <dbReference type="PROSITE" id="PS50977"/>
    </source>
</evidence>
<dbReference type="GO" id="GO:0045892">
    <property type="term" value="P:negative regulation of DNA-templated transcription"/>
    <property type="evidence" value="ECO:0007669"/>
    <property type="project" value="InterPro"/>
</dbReference>
<dbReference type="SUPFAM" id="SSF46689">
    <property type="entry name" value="Homeodomain-like"/>
    <property type="match status" value="1"/>
</dbReference>
<dbReference type="InterPro" id="IPR009057">
    <property type="entry name" value="Homeodomain-like_sf"/>
</dbReference>
<feature type="DNA-binding region" description="H-T-H motif" evidence="4">
    <location>
        <begin position="35"/>
        <end position="54"/>
    </location>
</feature>
<evidence type="ECO:0000313" key="6">
    <source>
        <dbReference type="EMBL" id="PNV66559.1"/>
    </source>
</evidence>
<gene>
    <name evidence="6" type="ORF">C2L80_00065</name>
</gene>
<dbReference type="SUPFAM" id="SSF48498">
    <property type="entry name" value="Tetracyclin repressor-like, C-terminal domain"/>
    <property type="match status" value="1"/>
</dbReference>
<dbReference type="InterPro" id="IPR036271">
    <property type="entry name" value="Tet_transcr_reg_TetR-rel_C_sf"/>
</dbReference>
<dbReference type="PRINTS" id="PR00455">
    <property type="entry name" value="HTHTETR"/>
</dbReference>
<dbReference type="InterPro" id="IPR050109">
    <property type="entry name" value="HTH-type_TetR-like_transc_reg"/>
</dbReference>
<keyword evidence="3" id="KW-0804">Transcription</keyword>
<dbReference type="GO" id="GO:0046677">
    <property type="term" value="P:response to antibiotic"/>
    <property type="evidence" value="ECO:0007669"/>
    <property type="project" value="InterPro"/>
</dbReference>
<evidence type="ECO:0000256" key="1">
    <source>
        <dbReference type="ARBA" id="ARBA00023015"/>
    </source>
</evidence>
<proteinExistence type="predicted"/>
<dbReference type="PANTHER" id="PTHR30055:SF234">
    <property type="entry name" value="HTH-TYPE TRANSCRIPTIONAL REGULATOR BETI"/>
    <property type="match status" value="1"/>
</dbReference>
<dbReference type="InterPro" id="IPR003012">
    <property type="entry name" value="Tet_transcr_reg_TetR"/>
</dbReference>
<evidence type="ECO:0000313" key="7">
    <source>
        <dbReference type="Proteomes" id="UP000236488"/>
    </source>
</evidence>
<name>A0A2K2U8G9_9ACTN</name>
<dbReference type="AlphaFoldDB" id="A0A2K2U8G9"/>
<dbReference type="Proteomes" id="UP000236488">
    <property type="component" value="Unassembled WGS sequence"/>
</dbReference>
<dbReference type="EMBL" id="PPEL01000001">
    <property type="protein sequence ID" value="PNV66559.1"/>
    <property type="molecule type" value="Genomic_DNA"/>
</dbReference>
<accession>A0A2K2U8G9</accession>
<sequence length="217" mass="24370">MESKPKPPTKRSLTRGAIVEAAYRMIDREGVRAFTMRALGAELGVSAMAFYAHFSSREEVLAAVLERFMGTMDTDPVPGERWDDTMRRTMTSIHREFCAHPNMYDIDLDPSASYRGLAAHTRKIVGLHLAQGIPEDVLTKAWAMIDAFLTGFDSNAITTERMRRAISPDGIDDNLPTWERVVRTAYSEESFQNGIEMIIMGVRGLAAPDPCEWRTPK</sequence>
<dbReference type="PANTHER" id="PTHR30055">
    <property type="entry name" value="HTH-TYPE TRANSCRIPTIONAL REGULATOR RUTR"/>
    <property type="match status" value="1"/>
</dbReference>
<dbReference type="PRINTS" id="PR00400">
    <property type="entry name" value="TETREPRESSOR"/>
</dbReference>
<keyword evidence="7" id="KW-1185">Reference proteome</keyword>
<dbReference type="Pfam" id="PF00440">
    <property type="entry name" value="TetR_N"/>
    <property type="match status" value="1"/>
</dbReference>
<dbReference type="GO" id="GO:0003700">
    <property type="term" value="F:DNA-binding transcription factor activity"/>
    <property type="evidence" value="ECO:0007669"/>
    <property type="project" value="TreeGrafter"/>
</dbReference>
<comment type="caution">
    <text evidence="6">The sequence shown here is derived from an EMBL/GenBank/DDBJ whole genome shotgun (WGS) entry which is preliminary data.</text>
</comment>
<feature type="domain" description="HTH tetR-type" evidence="5">
    <location>
        <begin position="12"/>
        <end position="72"/>
    </location>
</feature>
<reference evidence="6 7" key="1">
    <citation type="journal article" date="2018" name="Int. J. Syst. Evol. Microbiol.">
        <title>Rubneribacter badeniensis gen. nov., sp. nov. and Enteroscipio rubneri gen. nov., sp. nov., new members of the Eggerthellaceae isolated from human faeces.</title>
        <authorList>
            <person name="Danylec N."/>
            <person name="Gobl A."/>
            <person name="Stoll D.A."/>
            <person name="Hetzer B."/>
            <person name="Kulling S.E."/>
            <person name="Huch M."/>
        </authorList>
    </citation>
    <scope>NUCLEOTIDE SEQUENCE [LARGE SCALE GENOMIC DNA]</scope>
    <source>
        <strain evidence="6 7">ResAG-85</strain>
    </source>
</reference>
<dbReference type="GO" id="GO:0000976">
    <property type="term" value="F:transcription cis-regulatory region binding"/>
    <property type="evidence" value="ECO:0007669"/>
    <property type="project" value="TreeGrafter"/>
</dbReference>
<keyword evidence="1" id="KW-0805">Transcription regulation</keyword>
<organism evidence="6 7">
    <name type="scientific">Rubneribacter badeniensis</name>
    <dbReference type="NCBI Taxonomy" id="2070688"/>
    <lineage>
        <taxon>Bacteria</taxon>
        <taxon>Bacillati</taxon>
        <taxon>Actinomycetota</taxon>
        <taxon>Coriobacteriia</taxon>
        <taxon>Eggerthellales</taxon>
        <taxon>Eggerthellaceae</taxon>
        <taxon>Rubneribacter</taxon>
    </lineage>
</organism>
<dbReference type="RefSeq" id="WP_087196912.1">
    <property type="nucleotide sequence ID" value="NZ_PPEL01000001.1"/>
</dbReference>
<keyword evidence="2 4" id="KW-0238">DNA-binding</keyword>
<dbReference type="InterPro" id="IPR001647">
    <property type="entry name" value="HTH_TetR"/>
</dbReference>
<dbReference type="Gene3D" id="1.10.357.10">
    <property type="entry name" value="Tetracycline Repressor, domain 2"/>
    <property type="match status" value="1"/>
</dbReference>
<protein>
    <submittedName>
        <fullName evidence="6">TetR/AcrR family transcriptional regulator</fullName>
    </submittedName>
</protein>